<proteinExistence type="predicted"/>
<dbReference type="PANTHER" id="PTHR34700">
    <property type="entry name" value="POTASSIUM BINDING PROTEIN KBP"/>
    <property type="match status" value="1"/>
</dbReference>
<dbReference type="EMBL" id="FOIL01000014">
    <property type="protein sequence ID" value="SET35820.1"/>
    <property type="molecule type" value="Genomic_DNA"/>
</dbReference>
<dbReference type="GO" id="GO:0004721">
    <property type="term" value="F:phosphoprotein phosphatase activity"/>
    <property type="evidence" value="ECO:0007669"/>
    <property type="project" value="InterPro"/>
</dbReference>
<evidence type="ECO:0000313" key="3">
    <source>
        <dbReference type="Proteomes" id="UP000199820"/>
    </source>
</evidence>
<feature type="domain" description="LysM" evidence="1">
    <location>
        <begin position="412"/>
        <end position="461"/>
    </location>
</feature>
<sequence>MEQVRAIKCTKRWKALLTVIFIIISMVILSPKKVSAATGSINTTASVANIQKYGNVVLDIKSADLLSSGYEFGDILNVSFGEHNLKLPLCSDFSDVDTGAAGIFTKQEYALLAINMKDFATTYGIAVKNTAADNSVSWQAADGVTDQIRVSISLDTKGGYYDEYLLHQLRYTANREDYPNLSDDQFANFREVTTTGIGKGVLYRSASPINPIFNRNTYADAAIRQAKVTTIMNLADDPETVASFPNVDATYYSKQNYITLNMGVDVEAEDFGEKLAEGIRFFLSKPGVYLVHCTEGKDRAGFTIAVLECLMGASYDEVAADYMTTFYNYYGITADDERYHVILANNLEKSLKHVLGVNRLRDTDLSERAAEYLKTSGLTDEEISRLKQCLAGTAAVPEATEGTVQETEVTYGTYRVKNGDTLSRIAREKYGDSKKWTDIFALNKDRISNPNRIYIGQELKLAIT</sequence>
<dbReference type="SUPFAM" id="SSF101852">
    <property type="entry name" value="Bacterial fluorinating enzyme, C-terminal domain"/>
    <property type="match status" value="1"/>
</dbReference>
<protein>
    <submittedName>
        <fullName evidence="2">LysM domain-containing protein</fullName>
    </submittedName>
</protein>
<dbReference type="SUPFAM" id="SSF54106">
    <property type="entry name" value="LysM domain"/>
    <property type="match status" value="1"/>
</dbReference>
<dbReference type="InterPro" id="IPR052196">
    <property type="entry name" value="Bact_Kbp"/>
</dbReference>
<dbReference type="InterPro" id="IPR026893">
    <property type="entry name" value="Tyr/Ser_Pase_IphP-type"/>
</dbReference>
<accession>A0A1I0DUB8</accession>
<dbReference type="Pfam" id="PF01476">
    <property type="entry name" value="LysM"/>
    <property type="match status" value="1"/>
</dbReference>
<organism evidence="2 3">
    <name type="scientific">[Clostridium] aminophilum</name>
    <dbReference type="NCBI Taxonomy" id="1526"/>
    <lineage>
        <taxon>Bacteria</taxon>
        <taxon>Bacillati</taxon>
        <taxon>Bacillota</taxon>
        <taxon>Clostridia</taxon>
        <taxon>Lachnospirales</taxon>
        <taxon>Lachnospiraceae</taxon>
    </lineage>
</organism>
<dbReference type="RefSeq" id="WP_074649207.1">
    <property type="nucleotide sequence ID" value="NZ_FOIL01000014.1"/>
</dbReference>
<dbReference type="InterPro" id="IPR029021">
    <property type="entry name" value="Prot-tyrosine_phosphatase-like"/>
</dbReference>
<dbReference type="SMART" id="SM00257">
    <property type="entry name" value="LysM"/>
    <property type="match status" value="1"/>
</dbReference>
<gene>
    <name evidence="2" type="ORF">SAMN04487771_101438</name>
</gene>
<dbReference type="InterPro" id="IPR036779">
    <property type="entry name" value="LysM_dom_sf"/>
</dbReference>
<dbReference type="InterPro" id="IPR018392">
    <property type="entry name" value="LysM"/>
</dbReference>
<dbReference type="OrthoDB" id="9815473at2"/>
<dbReference type="Pfam" id="PF20257">
    <property type="entry name" value="SAM_HAT_C"/>
    <property type="match status" value="1"/>
</dbReference>
<reference evidence="3" key="1">
    <citation type="submission" date="2016-10" db="EMBL/GenBank/DDBJ databases">
        <authorList>
            <person name="Varghese N."/>
            <person name="Submissions S."/>
        </authorList>
    </citation>
    <scope>NUCLEOTIDE SEQUENCE [LARGE SCALE GENOMIC DNA]</scope>
    <source>
        <strain evidence="3">KH1P1</strain>
    </source>
</reference>
<evidence type="ECO:0000259" key="1">
    <source>
        <dbReference type="PROSITE" id="PS51782"/>
    </source>
</evidence>
<dbReference type="InterPro" id="IPR023227">
    <property type="entry name" value="SAM_OH_AdoTrfase_C_sf"/>
</dbReference>
<dbReference type="CDD" id="cd00118">
    <property type="entry name" value="LysM"/>
    <property type="match status" value="1"/>
</dbReference>
<dbReference type="SUPFAM" id="SSF52799">
    <property type="entry name" value="(Phosphotyrosine protein) phosphatases II"/>
    <property type="match status" value="1"/>
</dbReference>
<dbReference type="InterPro" id="IPR046470">
    <property type="entry name" value="SAM_HAT_C"/>
</dbReference>
<dbReference type="AlphaFoldDB" id="A0A1I0DUB8"/>
<dbReference type="Gene3D" id="3.90.190.10">
    <property type="entry name" value="Protein tyrosine phosphatase superfamily"/>
    <property type="match status" value="1"/>
</dbReference>
<dbReference type="Pfam" id="PF13350">
    <property type="entry name" value="Y_phosphatase3"/>
    <property type="match status" value="1"/>
</dbReference>
<keyword evidence="3" id="KW-1185">Reference proteome</keyword>
<dbReference type="PROSITE" id="PS51782">
    <property type="entry name" value="LYSM"/>
    <property type="match status" value="1"/>
</dbReference>
<name>A0A1I0DUB8_9FIRM</name>
<dbReference type="Proteomes" id="UP000199820">
    <property type="component" value="Unassembled WGS sequence"/>
</dbReference>
<dbReference type="PANTHER" id="PTHR34700:SF4">
    <property type="entry name" value="PHAGE-LIKE ELEMENT PBSX PROTEIN XKDP"/>
    <property type="match status" value="1"/>
</dbReference>
<dbReference type="Gene3D" id="3.10.350.10">
    <property type="entry name" value="LysM domain"/>
    <property type="match status" value="1"/>
</dbReference>
<evidence type="ECO:0000313" key="2">
    <source>
        <dbReference type="EMBL" id="SET35820.1"/>
    </source>
</evidence>
<dbReference type="Gene3D" id="2.40.30.90">
    <property type="entry name" value="Bacterial fluorinating enzyme like"/>
    <property type="match status" value="1"/>
</dbReference>